<dbReference type="PANTHER" id="PTHR31118">
    <property type="entry name" value="CYCLASE-LIKE PROTEIN 2"/>
    <property type="match status" value="1"/>
</dbReference>
<gene>
    <name evidence="1" type="ORF">DHL47_03610</name>
</gene>
<dbReference type="Gene3D" id="3.50.30.50">
    <property type="entry name" value="Putative cyclase"/>
    <property type="match status" value="1"/>
</dbReference>
<sequence length="243" mass="27295">MTDLLTLCKELKSKKWVNLSHQIKEDSPRFPALPALEKKDIFTLADGFHVQQFSVVGQYGTHIDAPIHFVEGGRWLEELDLKDLLLPLVVIDKSQEVAENPDYILRKQDIVDFEAEHGAVPEGAFVAFRSDWSKRWPSQEQMRNLDEQDIQHTPGWGRDALEFLIHERGVKAVGHETFDTDAGVPAAASGLVNEYYLLEQDIYQVEVLANLDQLPATGALISIAFPNWEQATGSPVRALAILP</sequence>
<dbReference type="Pfam" id="PF04199">
    <property type="entry name" value="Cyclase"/>
    <property type="match status" value="1"/>
</dbReference>
<dbReference type="SUPFAM" id="SSF102198">
    <property type="entry name" value="Putative cyclase"/>
    <property type="match status" value="1"/>
</dbReference>
<protein>
    <submittedName>
        <fullName evidence="1">Cyclase</fullName>
    </submittedName>
</protein>
<evidence type="ECO:0000313" key="1">
    <source>
        <dbReference type="EMBL" id="MBP2620435.1"/>
    </source>
</evidence>
<dbReference type="PANTHER" id="PTHR31118:SF12">
    <property type="entry name" value="CYCLASE-LIKE PROTEIN 2"/>
    <property type="match status" value="1"/>
</dbReference>
<reference evidence="1 2" key="1">
    <citation type="submission" date="2018-05" db="EMBL/GenBank/DDBJ databases">
        <title>Draft genome sequence of Streptococcus panodentis CCUG 70867T.</title>
        <authorList>
            <person name="Salva-Serra F."/>
            <person name="Mendez V."/>
            <person name="Jaen-Luchoro D."/>
            <person name="Gonzales-Siles L."/>
            <person name="Karlsson R."/>
            <person name="Engstrom-Jakobsson H."/>
            <person name="Busquets A."/>
            <person name="Gomila M."/>
            <person name="Pineiro-Iglesias B."/>
            <person name="Bennasar-Figueras A."/>
            <person name="Seeger M."/>
            <person name="Moore E."/>
        </authorList>
    </citation>
    <scope>NUCLEOTIDE SEQUENCE [LARGE SCALE GENOMIC DNA]</scope>
    <source>
        <strain evidence="1 2">CCUG 70867</strain>
    </source>
</reference>
<proteinExistence type="predicted"/>
<evidence type="ECO:0000313" key="2">
    <source>
        <dbReference type="Proteomes" id="UP001519349"/>
    </source>
</evidence>
<comment type="caution">
    <text evidence="1">The sequence shown here is derived from an EMBL/GenBank/DDBJ whole genome shotgun (WGS) entry which is preliminary data.</text>
</comment>
<name>A0ABS5AV54_9STRE</name>
<dbReference type="EMBL" id="QFAY01000005">
    <property type="protein sequence ID" value="MBP2620435.1"/>
    <property type="molecule type" value="Genomic_DNA"/>
</dbReference>
<dbReference type="InterPro" id="IPR007325">
    <property type="entry name" value="KFase/CYL"/>
</dbReference>
<dbReference type="Proteomes" id="UP001519349">
    <property type="component" value="Unassembled WGS sequence"/>
</dbReference>
<organism evidence="1 2">
    <name type="scientific">Streptococcus panodentis</name>
    <dbReference type="NCBI Taxonomy" id="1581472"/>
    <lineage>
        <taxon>Bacteria</taxon>
        <taxon>Bacillati</taxon>
        <taxon>Bacillota</taxon>
        <taxon>Bacilli</taxon>
        <taxon>Lactobacillales</taxon>
        <taxon>Streptococcaceae</taxon>
        <taxon>Streptococcus</taxon>
    </lineage>
</organism>
<dbReference type="InterPro" id="IPR037175">
    <property type="entry name" value="KFase_sf"/>
</dbReference>
<keyword evidence="2" id="KW-1185">Reference proteome</keyword>
<dbReference type="RefSeq" id="WP_128835899.1">
    <property type="nucleotide sequence ID" value="NZ_QFAY01000005.1"/>
</dbReference>
<accession>A0ABS5AV54</accession>